<feature type="binding site" evidence="7">
    <location>
        <position position="332"/>
    </location>
    <ligand>
        <name>N-formimidoyl-L-glutamate</name>
        <dbReference type="ChEBI" id="CHEBI:58928"/>
    </ligand>
</feature>
<evidence type="ECO:0000256" key="4">
    <source>
        <dbReference type="ARBA" id="ARBA00022808"/>
    </source>
</evidence>
<dbReference type="PANTHER" id="PTHR42752:SF1">
    <property type="entry name" value="IMIDAZOLONEPROPIONASE-RELATED"/>
    <property type="match status" value="1"/>
</dbReference>
<feature type="binding site" evidence="7">
    <location>
        <position position="256"/>
    </location>
    <ligand>
        <name>4-imidazolone-5-propanoate</name>
        <dbReference type="ChEBI" id="CHEBI:77893"/>
    </ligand>
</feature>
<keyword evidence="2 7" id="KW-0479">Metal-binding</keyword>
<dbReference type="Proteomes" id="UP000316801">
    <property type="component" value="Unassembled WGS sequence"/>
</dbReference>
<keyword evidence="5 7" id="KW-0862">Zinc</keyword>
<dbReference type="SUPFAM" id="SSF51338">
    <property type="entry name" value="Composite domain of metallo-dependent hydrolases"/>
    <property type="match status" value="1"/>
</dbReference>
<evidence type="ECO:0000256" key="5">
    <source>
        <dbReference type="ARBA" id="ARBA00022833"/>
    </source>
</evidence>
<feature type="binding site" evidence="7">
    <location>
        <position position="328"/>
    </location>
    <ligand>
        <name>Zn(2+)</name>
        <dbReference type="ChEBI" id="CHEBI:29105"/>
    </ligand>
</feature>
<feature type="binding site" evidence="7">
    <location>
        <position position="85"/>
    </location>
    <ligand>
        <name>Zn(2+)</name>
        <dbReference type="ChEBI" id="CHEBI:29105"/>
    </ligand>
</feature>
<dbReference type="UniPathway" id="UPA00379">
    <property type="reaction ID" value="UER00551"/>
</dbReference>
<organism evidence="9 10">
    <name type="scientific">Rhizobium straminoryzae</name>
    <dbReference type="NCBI Taxonomy" id="1387186"/>
    <lineage>
        <taxon>Bacteria</taxon>
        <taxon>Pseudomonadati</taxon>
        <taxon>Pseudomonadota</taxon>
        <taxon>Alphaproteobacteria</taxon>
        <taxon>Hyphomicrobiales</taxon>
        <taxon>Rhizobiaceae</taxon>
        <taxon>Rhizobium/Agrobacterium group</taxon>
        <taxon>Rhizobium</taxon>
    </lineage>
</organism>
<comment type="pathway">
    <text evidence="7">Amino-acid degradation; L-histidine degradation into L-glutamate; N-formimidoyl-L-glutamate from L-histidine: step 3/3.</text>
</comment>
<reference evidence="9 10" key="1">
    <citation type="submission" date="2019-07" db="EMBL/GenBank/DDBJ databases">
        <title>Ln-dependent methylotrophs.</title>
        <authorList>
            <person name="Tani A."/>
        </authorList>
    </citation>
    <scope>NUCLEOTIDE SEQUENCE [LARGE SCALE GENOMIC DNA]</scope>
    <source>
        <strain evidence="9 10">SM12</strain>
    </source>
</reference>
<feature type="binding site" evidence="7">
    <location>
        <position position="155"/>
    </location>
    <ligand>
        <name>4-imidazolone-5-propanoate</name>
        <dbReference type="ChEBI" id="CHEBI:77893"/>
    </ligand>
</feature>
<feature type="binding site" evidence="7">
    <location>
        <position position="328"/>
    </location>
    <ligand>
        <name>Fe(3+)</name>
        <dbReference type="ChEBI" id="CHEBI:29034"/>
    </ligand>
</feature>
<evidence type="ECO:0000256" key="6">
    <source>
        <dbReference type="ARBA" id="ARBA00023004"/>
    </source>
</evidence>
<comment type="similarity">
    <text evidence="7">Belongs to the metallo-dependent hydrolases superfamily. HutI family.</text>
</comment>
<dbReference type="PANTHER" id="PTHR42752">
    <property type="entry name" value="IMIDAZOLONEPROPIONASE"/>
    <property type="match status" value="1"/>
</dbReference>
<evidence type="ECO:0000256" key="1">
    <source>
        <dbReference type="ARBA" id="ARBA00012864"/>
    </source>
</evidence>
<dbReference type="GO" id="GO:0050480">
    <property type="term" value="F:imidazolonepropionase activity"/>
    <property type="evidence" value="ECO:0007669"/>
    <property type="project" value="UniProtKB-UniRule"/>
</dbReference>
<dbReference type="InterPro" id="IPR032466">
    <property type="entry name" value="Metal_Hydrolase"/>
</dbReference>
<name>A0A549SW00_9HYPH</name>
<gene>
    <name evidence="7" type="primary">hutI</name>
    <name evidence="9" type="ORF">FNA46_22505</name>
</gene>
<feature type="binding site" evidence="7">
    <location>
        <position position="92"/>
    </location>
    <ligand>
        <name>4-imidazolone-5-propanoate</name>
        <dbReference type="ChEBI" id="CHEBI:77893"/>
    </ligand>
</feature>
<evidence type="ECO:0000256" key="2">
    <source>
        <dbReference type="ARBA" id="ARBA00022723"/>
    </source>
</evidence>
<keyword evidence="3 7" id="KW-0378">Hydrolase</keyword>
<dbReference type="EMBL" id="VJMG01000077">
    <property type="protein sequence ID" value="TRL33812.1"/>
    <property type="molecule type" value="Genomic_DNA"/>
</dbReference>
<feature type="binding site" evidence="7">
    <location>
        <position position="188"/>
    </location>
    <ligand>
        <name>4-imidazolone-5-propanoate</name>
        <dbReference type="ChEBI" id="CHEBI:77893"/>
    </ligand>
</feature>
<feature type="binding site" evidence="7">
    <location>
        <position position="253"/>
    </location>
    <ligand>
        <name>Fe(3+)</name>
        <dbReference type="ChEBI" id="CHEBI:29034"/>
    </ligand>
</feature>
<comment type="cofactor">
    <cofactor evidence="7">
        <name>Zn(2+)</name>
        <dbReference type="ChEBI" id="CHEBI:29105"/>
    </cofactor>
    <cofactor evidence="7">
        <name>Fe(3+)</name>
        <dbReference type="ChEBI" id="CHEBI:29034"/>
    </cofactor>
    <text evidence="7">Binds 1 zinc or iron ion per subunit.</text>
</comment>
<keyword evidence="6 7" id="KW-0408">Iron</keyword>
<feature type="binding site" evidence="7">
    <location>
        <position position="333"/>
    </location>
    <ligand>
        <name>4-imidazolone-5-propanoate</name>
        <dbReference type="ChEBI" id="CHEBI:77893"/>
    </ligand>
</feature>
<dbReference type="GO" id="GO:0005737">
    <property type="term" value="C:cytoplasm"/>
    <property type="evidence" value="ECO:0007669"/>
    <property type="project" value="UniProtKB-SubCell"/>
</dbReference>
<keyword evidence="10" id="KW-1185">Reference proteome</keyword>
<comment type="catalytic activity">
    <reaction evidence="7">
        <text>4-imidazolone-5-propanoate + H2O = N-formimidoyl-L-glutamate</text>
        <dbReference type="Rhea" id="RHEA:23660"/>
        <dbReference type="ChEBI" id="CHEBI:15377"/>
        <dbReference type="ChEBI" id="CHEBI:58928"/>
        <dbReference type="ChEBI" id="CHEBI:77893"/>
        <dbReference type="EC" id="3.5.2.7"/>
    </reaction>
</comment>
<dbReference type="Pfam" id="PF01979">
    <property type="entry name" value="Amidohydro_1"/>
    <property type="match status" value="1"/>
</dbReference>
<sequence>MAGDDFSPKSQDALQVTLWRNARLATLKAGDGLGLVEDGAVLVRDGRIAYAGPLAGLPAPLAEGTTPMDCKGRWLLPSFIDCHTHLVYGGNRAMEFEMRLAGSTYEEIARAGGGIVSSVKATNALTVDQLVAAALPRLDTLIAEGASTVEIKSGYALSIEGELNMLRAARRLGEIRPVRILTTWLAAHATPPEYKGRNGDYISEIVIPGLRAAHAEGLVDAVDGFCEGIAFSPAEIARVFEEAKALGLPVKLHAEQLSDLKGARLAAAYGALSADHLEYLADEDAAALAEAGTVAVLLPGAFYTLREKQHPPVKALRAAGASIALATDSNPGTSPLTSLLMTMNMGATLFGLTVEECLAGVTREAAKALGLQDETGTLEAGKAADFTLWDIERPAELVYRIGFNPLVQRVWNGRTTFSSAGVLA</sequence>
<feature type="domain" description="Amidohydrolase-related" evidence="8">
    <location>
        <begin position="75"/>
        <end position="394"/>
    </location>
</feature>
<dbReference type="GO" id="GO:0005506">
    <property type="term" value="F:iron ion binding"/>
    <property type="evidence" value="ECO:0007669"/>
    <property type="project" value="UniProtKB-UniRule"/>
</dbReference>
<dbReference type="InterPro" id="IPR006680">
    <property type="entry name" value="Amidohydro-rel"/>
</dbReference>
<dbReference type="RefSeq" id="WP_143127464.1">
    <property type="nucleotide sequence ID" value="NZ_VJMG01000077.1"/>
</dbReference>
<evidence type="ECO:0000313" key="10">
    <source>
        <dbReference type="Proteomes" id="UP000316801"/>
    </source>
</evidence>
<dbReference type="SUPFAM" id="SSF51556">
    <property type="entry name" value="Metallo-dependent hydrolases"/>
    <property type="match status" value="1"/>
</dbReference>
<feature type="binding site" evidence="7">
    <location>
        <position position="330"/>
    </location>
    <ligand>
        <name>N-formimidoyl-L-glutamate</name>
        <dbReference type="ChEBI" id="CHEBI:58928"/>
    </ligand>
</feature>
<accession>A0A549SW00</accession>
<keyword evidence="7" id="KW-0963">Cytoplasm</keyword>
<dbReference type="NCBIfam" id="TIGR01224">
    <property type="entry name" value="hutI"/>
    <property type="match status" value="1"/>
</dbReference>
<dbReference type="HAMAP" id="MF_00372">
    <property type="entry name" value="HutI"/>
    <property type="match status" value="1"/>
</dbReference>
<proteinExistence type="inferred from homology"/>
<dbReference type="AlphaFoldDB" id="A0A549SW00"/>
<comment type="subcellular location">
    <subcellularLocation>
        <location evidence="7">Cytoplasm</location>
    </subcellularLocation>
</comment>
<evidence type="ECO:0000259" key="8">
    <source>
        <dbReference type="Pfam" id="PF01979"/>
    </source>
</evidence>
<dbReference type="EC" id="3.5.2.7" evidence="1 7"/>
<dbReference type="Gene3D" id="2.30.40.10">
    <property type="entry name" value="Urease, subunit C, domain 1"/>
    <property type="match status" value="1"/>
</dbReference>
<evidence type="ECO:0000256" key="7">
    <source>
        <dbReference type="HAMAP-Rule" id="MF_00372"/>
    </source>
</evidence>
<comment type="caution">
    <text evidence="9">The sequence shown here is derived from an EMBL/GenBank/DDBJ whole genome shotgun (WGS) entry which is preliminary data.</text>
</comment>
<dbReference type="GO" id="GO:0019557">
    <property type="term" value="P:L-histidine catabolic process to glutamate and formate"/>
    <property type="evidence" value="ECO:0007669"/>
    <property type="project" value="UniProtKB-UniPathway"/>
</dbReference>
<dbReference type="GO" id="GO:0019556">
    <property type="term" value="P:L-histidine catabolic process to glutamate and formamide"/>
    <property type="evidence" value="ECO:0007669"/>
    <property type="project" value="UniProtKB-UniRule"/>
</dbReference>
<feature type="binding site" evidence="7">
    <location>
        <position position="83"/>
    </location>
    <ligand>
        <name>Fe(3+)</name>
        <dbReference type="ChEBI" id="CHEBI:29034"/>
    </ligand>
</feature>
<feature type="binding site" evidence="7">
    <location>
        <position position="155"/>
    </location>
    <ligand>
        <name>N-formimidoyl-L-glutamate</name>
        <dbReference type="ChEBI" id="CHEBI:58928"/>
    </ligand>
</feature>
<evidence type="ECO:0000313" key="9">
    <source>
        <dbReference type="EMBL" id="TRL33812.1"/>
    </source>
</evidence>
<evidence type="ECO:0000256" key="3">
    <source>
        <dbReference type="ARBA" id="ARBA00022801"/>
    </source>
</evidence>
<dbReference type="InterPro" id="IPR005920">
    <property type="entry name" value="HutI"/>
</dbReference>
<dbReference type="GO" id="GO:0008270">
    <property type="term" value="F:zinc ion binding"/>
    <property type="evidence" value="ECO:0007669"/>
    <property type="project" value="UniProtKB-UniRule"/>
</dbReference>
<dbReference type="InterPro" id="IPR011059">
    <property type="entry name" value="Metal-dep_hydrolase_composite"/>
</dbReference>
<dbReference type="CDD" id="cd01296">
    <property type="entry name" value="Imidazolone-5PH"/>
    <property type="match status" value="1"/>
</dbReference>
<feature type="binding site" evidence="7">
    <location>
        <position position="253"/>
    </location>
    <ligand>
        <name>Zn(2+)</name>
        <dbReference type="ChEBI" id="CHEBI:29105"/>
    </ligand>
</feature>
<feature type="binding site" evidence="7">
    <location>
        <position position="83"/>
    </location>
    <ligand>
        <name>Zn(2+)</name>
        <dbReference type="ChEBI" id="CHEBI:29105"/>
    </ligand>
</feature>
<comment type="function">
    <text evidence="7">Catalyzes the hydrolytic cleavage of the carbon-nitrogen bond in imidazolone-5-propanoate to yield N-formimidoyl-L-glutamate. It is the third step in the universal histidine degradation pathway.</text>
</comment>
<dbReference type="FunFam" id="3.20.20.140:FF:000007">
    <property type="entry name" value="Imidazolonepropionase"/>
    <property type="match status" value="1"/>
</dbReference>
<keyword evidence="4 7" id="KW-0369">Histidine metabolism</keyword>
<protein>
    <recommendedName>
        <fullName evidence="1 7">Imidazolonepropionase</fullName>
        <ecNumber evidence="1 7">3.5.2.7</ecNumber>
    </recommendedName>
    <alternativeName>
        <fullName evidence="7">Imidazolone-5-propionate hydrolase</fullName>
    </alternativeName>
</protein>
<feature type="binding site" evidence="7">
    <location>
        <position position="85"/>
    </location>
    <ligand>
        <name>Fe(3+)</name>
        <dbReference type="ChEBI" id="CHEBI:29034"/>
    </ligand>
</feature>
<dbReference type="Gene3D" id="3.20.20.140">
    <property type="entry name" value="Metal-dependent hydrolases"/>
    <property type="match status" value="1"/>
</dbReference>